<gene>
    <name evidence="1" type="ORF">FA95DRAFT_1142540</name>
</gene>
<keyword evidence="2" id="KW-1185">Reference proteome</keyword>
<dbReference type="EMBL" id="MU276413">
    <property type="protein sequence ID" value="KAI0038778.1"/>
    <property type="molecule type" value="Genomic_DNA"/>
</dbReference>
<name>A0ACB8R457_9AGAM</name>
<sequence length="209" mass="23342">MSQSDRGVKQYWYPEMGNQDIIASLDAWGLPVTQQQLLRPTPEFVMAVYAACVQQVSGLSETSLDSSVHAALASLEEPSTDIYASSLSTNLFNYHITRFANAAKVPDFSSRDVFFPTPERTRLILSAFINLVKFSEQQEEFVSGLRGKSTKLVDEREKVTADLARVQAQLAQIRAKRAEDEPLCQELRKENIEITAQVIAAKDIQTSLL</sequence>
<protein>
    <submittedName>
        <fullName evidence="1">Uncharacterized protein</fullName>
    </submittedName>
</protein>
<comment type="caution">
    <text evidence="1">The sequence shown here is derived from an EMBL/GenBank/DDBJ whole genome shotgun (WGS) entry which is preliminary data.</text>
</comment>
<feature type="non-terminal residue" evidence="1">
    <location>
        <position position="209"/>
    </location>
</feature>
<dbReference type="Proteomes" id="UP000814033">
    <property type="component" value="Unassembled WGS sequence"/>
</dbReference>
<evidence type="ECO:0000313" key="1">
    <source>
        <dbReference type="EMBL" id="KAI0038778.1"/>
    </source>
</evidence>
<reference evidence="1" key="1">
    <citation type="submission" date="2021-02" db="EMBL/GenBank/DDBJ databases">
        <authorList>
            <consortium name="DOE Joint Genome Institute"/>
            <person name="Ahrendt S."/>
            <person name="Looney B.P."/>
            <person name="Miyauchi S."/>
            <person name="Morin E."/>
            <person name="Drula E."/>
            <person name="Courty P.E."/>
            <person name="Chicoki N."/>
            <person name="Fauchery L."/>
            <person name="Kohler A."/>
            <person name="Kuo A."/>
            <person name="Labutti K."/>
            <person name="Pangilinan J."/>
            <person name="Lipzen A."/>
            <person name="Riley R."/>
            <person name="Andreopoulos W."/>
            <person name="He G."/>
            <person name="Johnson J."/>
            <person name="Barry K.W."/>
            <person name="Grigoriev I.V."/>
            <person name="Nagy L."/>
            <person name="Hibbett D."/>
            <person name="Henrissat B."/>
            <person name="Matheny P.B."/>
            <person name="Labbe J."/>
            <person name="Martin F."/>
        </authorList>
    </citation>
    <scope>NUCLEOTIDE SEQUENCE</scope>
    <source>
        <strain evidence="1">FP105234-sp</strain>
    </source>
</reference>
<proteinExistence type="predicted"/>
<accession>A0ACB8R457</accession>
<reference evidence="1" key="2">
    <citation type="journal article" date="2022" name="New Phytol.">
        <title>Evolutionary transition to the ectomycorrhizal habit in the genomes of a hyperdiverse lineage of mushroom-forming fungi.</title>
        <authorList>
            <person name="Looney B."/>
            <person name="Miyauchi S."/>
            <person name="Morin E."/>
            <person name="Drula E."/>
            <person name="Courty P.E."/>
            <person name="Kohler A."/>
            <person name="Kuo A."/>
            <person name="LaButti K."/>
            <person name="Pangilinan J."/>
            <person name="Lipzen A."/>
            <person name="Riley R."/>
            <person name="Andreopoulos W."/>
            <person name="He G."/>
            <person name="Johnson J."/>
            <person name="Nolan M."/>
            <person name="Tritt A."/>
            <person name="Barry K.W."/>
            <person name="Grigoriev I.V."/>
            <person name="Nagy L.G."/>
            <person name="Hibbett D."/>
            <person name="Henrissat B."/>
            <person name="Matheny P.B."/>
            <person name="Labbe J."/>
            <person name="Martin F.M."/>
        </authorList>
    </citation>
    <scope>NUCLEOTIDE SEQUENCE</scope>
    <source>
        <strain evidence="1">FP105234-sp</strain>
    </source>
</reference>
<organism evidence="1 2">
    <name type="scientific">Auriscalpium vulgare</name>
    <dbReference type="NCBI Taxonomy" id="40419"/>
    <lineage>
        <taxon>Eukaryota</taxon>
        <taxon>Fungi</taxon>
        <taxon>Dikarya</taxon>
        <taxon>Basidiomycota</taxon>
        <taxon>Agaricomycotina</taxon>
        <taxon>Agaricomycetes</taxon>
        <taxon>Russulales</taxon>
        <taxon>Auriscalpiaceae</taxon>
        <taxon>Auriscalpium</taxon>
    </lineage>
</organism>
<evidence type="ECO:0000313" key="2">
    <source>
        <dbReference type="Proteomes" id="UP000814033"/>
    </source>
</evidence>